<evidence type="ECO:0000313" key="4">
    <source>
        <dbReference type="EMBL" id="PHH82931.1"/>
    </source>
</evidence>
<evidence type="ECO:0000259" key="3">
    <source>
        <dbReference type="Pfam" id="PF02230"/>
    </source>
</evidence>
<dbReference type="OrthoDB" id="2418081at2759"/>
<dbReference type="AlphaFoldDB" id="A0A2C5ZUA5"/>
<evidence type="ECO:0000256" key="1">
    <source>
        <dbReference type="ARBA" id="ARBA00006499"/>
    </source>
</evidence>
<comment type="similarity">
    <text evidence="1">Belongs to the AB hydrolase superfamily. AB hydrolase 2 family.</text>
</comment>
<accession>A0A2C5ZUA5</accession>
<keyword evidence="2" id="KW-0472">Membrane</keyword>
<dbReference type="InterPro" id="IPR050565">
    <property type="entry name" value="LYPA1-2/EST-like"/>
</dbReference>
<evidence type="ECO:0000256" key="2">
    <source>
        <dbReference type="SAM" id="Phobius"/>
    </source>
</evidence>
<feature type="transmembrane region" description="Helical" evidence="2">
    <location>
        <begin position="25"/>
        <end position="45"/>
    </location>
</feature>
<dbReference type="InterPro" id="IPR003140">
    <property type="entry name" value="PLipase/COase/thioEstase"/>
</dbReference>
<dbReference type="Gene3D" id="3.40.50.1820">
    <property type="entry name" value="alpha/beta hydrolase"/>
    <property type="match status" value="1"/>
</dbReference>
<proteinExistence type="inferred from homology"/>
<evidence type="ECO:0000313" key="5">
    <source>
        <dbReference type="Proteomes" id="UP000224854"/>
    </source>
</evidence>
<keyword evidence="5" id="KW-1185">Reference proteome</keyword>
<keyword evidence="2" id="KW-1133">Transmembrane helix</keyword>
<dbReference type="EMBL" id="NJEU01000035">
    <property type="protein sequence ID" value="PHH82931.1"/>
    <property type="molecule type" value="Genomic_DNA"/>
</dbReference>
<sequence>MRASVEHIHALLRQEMALLNHHGRAVVLVGFSQACALALINLLLWHGRPLGGLVGLCGFMPLNNVVMQIVDCKSQQHADGIVFEDKEDHAVDAGADADPKMDHATPLVEAVDELRQEADLPQDAPPPSISFVSVPVFLGHGADDDKVDLQHAHLKNGSYDRVSCVSGTRALLLYREMLDHAIRFLAKIPGGLP</sequence>
<keyword evidence="2" id="KW-0812">Transmembrane</keyword>
<dbReference type="GO" id="GO:0005737">
    <property type="term" value="C:cytoplasm"/>
    <property type="evidence" value="ECO:0007669"/>
    <property type="project" value="TreeGrafter"/>
</dbReference>
<reference evidence="4 5" key="1">
    <citation type="submission" date="2017-06" db="EMBL/GenBank/DDBJ databases">
        <title>Ant-infecting Ophiocordyceps genomes reveal a high diversity of potential behavioral manipulation genes and a possible major role for enterotoxins.</title>
        <authorList>
            <person name="De Bekker C."/>
            <person name="Evans H.C."/>
            <person name="Brachmann A."/>
            <person name="Hughes D.P."/>
        </authorList>
    </citation>
    <scope>NUCLEOTIDE SEQUENCE [LARGE SCALE GENOMIC DNA]</scope>
    <source>
        <strain evidence="4 5">1348a</strain>
    </source>
</reference>
<dbReference type="PANTHER" id="PTHR10655">
    <property type="entry name" value="LYSOPHOSPHOLIPASE-RELATED"/>
    <property type="match status" value="1"/>
</dbReference>
<feature type="domain" description="Phospholipase/carboxylesterase/thioesterase" evidence="3">
    <location>
        <begin position="3"/>
        <end position="68"/>
    </location>
</feature>
<dbReference type="Proteomes" id="UP000224854">
    <property type="component" value="Unassembled WGS sequence"/>
</dbReference>
<dbReference type="InterPro" id="IPR029058">
    <property type="entry name" value="AB_hydrolase_fold"/>
</dbReference>
<organism evidence="4 5">
    <name type="scientific">Ophiocordyceps australis</name>
    <dbReference type="NCBI Taxonomy" id="1399860"/>
    <lineage>
        <taxon>Eukaryota</taxon>
        <taxon>Fungi</taxon>
        <taxon>Dikarya</taxon>
        <taxon>Ascomycota</taxon>
        <taxon>Pezizomycotina</taxon>
        <taxon>Sordariomycetes</taxon>
        <taxon>Hypocreomycetidae</taxon>
        <taxon>Hypocreales</taxon>
        <taxon>Ophiocordycipitaceae</taxon>
        <taxon>Ophiocordyceps</taxon>
    </lineage>
</organism>
<dbReference type="GO" id="GO:0008474">
    <property type="term" value="F:palmitoyl-(protein) hydrolase activity"/>
    <property type="evidence" value="ECO:0007669"/>
    <property type="project" value="TreeGrafter"/>
</dbReference>
<dbReference type="PROSITE" id="PS51257">
    <property type="entry name" value="PROKAR_LIPOPROTEIN"/>
    <property type="match status" value="1"/>
</dbReference>
<protein>
    <recommendedName>
        <fullName evidence="3">Phospholipase/carboxylesterase/thioesterase domain-containing protein</fullName>
    </recommendedName>
</protein>
<dbReference type="SUPFAM" id="SSF53474">
    <property type="entry name" value="alpha/beta-Hydrolases"/>
    <property type="match status" value="1"/>
</dbReference>
<name>A0A2C5ZUA5_9HYPO</name>
<dbReference type="PANTHER" id="PTHR10655:SF64">
    <property type="entry name" value="PHOSPHOLIPASE_CARBOXYLESTERASE_THIOESTERASE DOMAIN-CONTAINING PROTEIN"/>
    <property type="match status" value="1"/>
</dbReference>
<dbReference type="Pfam" id="PF02230">
    <property type="entry name" value="Abhydrolase_2"/>
    <property type="match status" value="1"/>
</dbReference>
<dbReference type="GO" id="GO:0052689">
    <property type="term" value="F:carboxylic ester hydrolase activity"/>
    <property type="evidence" value="ECO:0007669"/>
    <property type="project" value="TreeGrafter"/>
</dbReference>
<comment type="caution">
    <text evidence="4">The sequence shown here is derived from an EMBL/GenBank/DDBJ whole genome shotgun (WGS) entry which is preliminary data.</text>
</comment>
<gene>
    <name evidence="4" type="ORF">CDD82_4254</name>
</gene>